<gene>
    <name evidence="1" type="ORF">ACFQ3N_14260</name>
</gene>
<dbReference type="EMBL" id="JBHTKJ010000039">
    <property type="protein sequence ID" value="MFD1039550.1"/>
    <property type="molecule type" value="Genomic_DNA"/>
</dbReference>
<comment type="caution">
    <text evidence="1">The sequence shown here is derived from an EMBL/GenBank/DDBJ whole genome shotgun (WGS) entry which is preliminary data.</text>
</comment>
<accession>A0ABW3LRQ9</accession>
<keyword evidence="2" id="KW-1185">Reference proteome</keyword>
<dbReference type="InterPro" id="IPR024503">
    <property type="entry name" value="DUF3196"/>
</dbReference>
<dbReference type="RefSeq" id="WP_390363209.1">
    <property type="nucleotide sequence ID" value="NZ_JBHTKJ010000039.1"/>
</dbReference>
<dbReference type="Gene3D" id="1.25.40.10">
    <property type="entry name" value="Tetratricopeptide repeat domain"/>
    <property type="match status" value="1"/>
</dbReference>
<dbReference type="SUPFAM" id="SSF48452">
    <property type="entry name" value="TPR-like"/>
    <property type="match status" value="1"/>
</dbReference>
<protein>
    <submittedName>
        <fullName evidence="1">DUF3196 family protein</fullName>
    </submittedName>
</protein>
<name>A0ABW3LRQ9_9BACI</name>
<sequence length="326" mass="38905">MENQQKDNIILFPKWKAILEEESLQALKQKRYLEALDKLDELISYDVNSHEIMIGKLICLMELDRYEDAQDLCEELIKLKDENYFHYLHIYLTILFQTSQYQLLMEQVEYEFEADTVPMDIKEQFQQLYDMSNNMSLELKAEQYSEYINELLEAVHENNHSKQWRTVENMRKLKVEPTKAIKELLKQESVHPVIKTTIFQWLQEKNVSEDVIIEKLNMCLTVNPTDTPRIASHGTLKQTLLLINEMEQKNPSLFQMIEKLLYRYIYVRYPMMPPNDETVEIAEALKSVGKEYLNIHKQEESPKQDILRYVEEIKMCETLYLSVIDE</sequence>
<organism evidence="1 2">
    <name type="scientific">Virgibacillus byunsanensis</name>
    <dbReference type="NCBI Taxonomy" id="570945"/>
    <lineage>
        <taxon>Bacteria</taxon>
        <taxon>Bacillati</taxon>
        <taxon>Bacillota</taxon>
        <taxon>Bacilli</taxon>
        <taxon>Bacillales</taxon>
        <taxon>Bacillaceae</taxon>
        <taxon>Virgibacillus</taxon>
    </lineage>
</organism>
<dbReference type="Proteomes" id="UP001597040">
    <property type="component" value="Unassembled WGS sequence"/>
</dbReference>
<evidence type="ECO:0000313" key="2">
    <source>
        <dbReference type="Proteomes" id="UP001597040"/>
    </source>
</evidence>
<dbReference type="SUPFAM" id="SSF116965">
    <property type="entry name" value="Hypothetical protein MPN330"/>
    <property type="match status" value="1"/>
</dbReference>
<reference evidence="2" key="1">
    <citation type="journal article" date="2019" name="Int. J. Syst. Evol. Microbiol.">
        <title>The Global Catalogue of Microorganisms (GCM) 10K type strain sequencing project: providing services to taxonomists for standard genome sequencing and annotation.</title>
        <authorList>
            <consortium name="The Broad Institute Genomics Platform"/>
            <consortium name="The Broad Institute Genome Sequencing Center for Infectious Disease"/>
            <person name="Wu L."/>
            <person name="Ma J."/>
        </authorList>
    </citation>
    <scope>NUCLEOTIDE SEQUENCE [LARGE SCALE GENOMIC DNA]</scope>
    <source>
        <strain evidence="2">CCUG 56754</strain>
    </source>
</reference>
<dbReference type="Pfam" id="PF11428">
    <property type="entry name" value="DUF3196"/>
    <property type="match status" value="1"/>
</dbReference>
<evidence type="ECO:0000313" key="1">
    <source>
        <dbReference type="EMBL" id="MFD1039550.1"/>
    </source>
</evidence>
<dbReference type="InterPro" id="IPR011990">
    <property type="entry name" value="TPR-like_helical_dom_sf"/>
</dbReference>
<proteinExistence type="predicted"/>